<feature type="compositionally biased region" description="Basic and acidic residues" evidence="1">
    <location>
        <begin position="1"/>
        <end position="19"/>
    </location>
</feature>
<comment type="caution">
    <text evidence="2">The sequence shown here is derived from an EMBL/GenBank/DDBJ whole genome shotgun (WGS) entry which is preliminary data.</text>
</comment>
<dbReference type="AlphaFoldDB" id="A0A8X6MQB7"/>
<reference evidence="2" key="1">
    <citation type="submission" date="2020-08" db="EMBL/GenBank/DDBJ databases">
        <title>Multicomponent nature underlies the extraordinary mechanical properties of spider dragline silk.</title>
        <authorList>
            <person name="Kono N."/>
            <person name="Nakamura H."/>
            <person name="Mori M."/>
            <person name="Yoshida Y."/>
            <person name="Ohtoshi R."/>
            <person name="Malay A.D."/>
            <person name="Moran D.A.P."/>
            <person name="Tomita M."/>
            <person name="Numata K."/>
            <person name="Arakawa K."/>
        </authorList>
    </citation>
    <scope>NUCLEOTIDE SEQUENCE</scope>
</reference>
<protein>
    <submittedName>
        <fullName evidence="2">Uncharacterized protein</fullName>
    </submittedName>
</protein>
<dbReference type="EMBL" id="BMAW01049706">
    <property type="protein sequence ID" value="GFS72127.1"/>
    <property type="molecule type" value="Genomic_DNA"/>
</dbReference>
<evidence type="ECO:0000313" key="3">
    <source>
        <dbReference type="Proteomes" id="UP000887013"/>
    </source>
</evidence>
<keyword evidence="3" id="KW-1185">Reference proteome</keyword>
<proteinExistence type="predicted"/>
<evidence type="ECO:0000256" key="1">
    <source>
        <dbReference type="SAM" id="MobiDB-lite"/>
    </source>
</evidence>
<gene>
    <name evidence="2" type="ORF">NPIL_251091</name>
</gene>
<accession>A0A8X6MQB7</accession>
<name>A0A8X6MQB7_NEPPI</name>
<feature type="region of interest" description="Disordered" evidence="1">
    <location>
        <begin position="1"/>
        <end position="39"/>
    </location>
</feature>
<evidence type="ECO:0000313" key="2">
    <source>
        <dbReference type="EMBL" id="GFS72127.1"/>
    </source>
</evidence>
<feature type="compositionally biased region" description="Basic and acidic residues" evidence="1">
    <location>
        <begin position="27"/>
        <end position="39"/>
    </location>
</feature>
<organism evidence="2 3">
    <name type="scientific">Nephila pilipes</name>
    <name type="common">Giant wood spider</name>
    <name type="synonym">Nephila maculata</name>
    <dbReference type="NCBI Taxonomy" id="299642"/>
    <lineage>
        <taxon>Eukaryota</taxon>
        <taxon>Metazoa</taxon>
        <taxon>Ecdysozoa</taxon>
        <taxon>Arthropoda</taxon>
        <taxon>Chelicerata</taxon>
        <taxon>Arachnida</taxon>
        <taxon>Araneae</taxon>
        <taxon>Araneomorphae</taxon>
        <taxon>Entelegynae</taxon>
        <taxon>Araneoidea</taxon>
        <taxon>Nephilidae</taxon>
        <taxon>Nephila</taxon>
    </lineage>
</organism>
<dbReference type="Proteomes" id="UP000887013">
    <property type="component" value="Unassembled WGS sequence"/>
</dbReference>
<sequence>MMENPHPLEIHSNESVDKETGEEESDSDYRSDNQNKLAPVDDVRDLLLSGFLCLYFENVGKRDRSSVGLNDMEAPRQSSSRGPVACFWITNRKYNALLWAPKMHGAHRQSPTPPNK</sequence>